<sequence length="134" mass="15607">MIHQTAGSKLRQNCISGHEKLANSMGFLNTIEKRLGTQKLYYIFDYVLAPIFTQQYLNGFDSASVSEQDFMGSSSSSVEMRHVSRSSKYDLHVFNTGKKRCTYRPIDFFVFSTCFYQEAFHVWTQLDFFIEHIL</sequence>
<dbReference type="Proteomes" id="UP000276133">
    <property type="component" value="Unassembled WGS sequence"/>
</dbReference>
<dbReference type="AlphaFoldDB" id="A0A3M7QEJ3"/>
<evidence type="ECO:0000313" key="1">
    <source>
        <dbReference type="EMBL" id="RNA09857.1"/>
    </source>
</evidence>
<organism evidence="1 2">
    <name type="scientific">Brachionus plicatilis</name>
    <name type="common">Marine rotifer</name>
    <name type="synonym">Brachionus muelleri</name>
    <dbReference type="NCBI Taxonomy" id="10195"/>
    <lineage>
        <taxon>Eukaryota</taxon>
        <taxon>Metazoa</taxon>
        <taxon>Spiralia</taxon>
        <taxon>Gnathifera</taxon>
        <taxon>Rotifera</taxon>
        <taxon>Eurotatoria</taxon>
        <taxon>Monogononta</taxon>
        <taxon>Pseudotrocha</taxon>
        <taxon>Ploima</taxon>
        <taxon>Brachionidae</taxon>
        <taxon>Brachionus</taxon>
    </lineage>
</organism>
<reference evidence="1 2" key="1">
    <citation type="journal article" date="2018" name="Sci. Rep.">
        <title>Genomic signatures of local adaptation to the degree of environmental predictability in rotifers.</title>
        <authorList>
            <person name="Franch-Gras L."/>
            <person name="Hahn C."/>
            <person name="Garcia-Roger E.M."/>
            <person name="Carmona M.J."/>
            <person name="Serra M."/>
            <person name="Gomez A."/>
        </authorList>
    </citation>
    <scope>NUCLEOTIDE SEQUENCE [LARGE SCALE GENOMIC DNA]</scope>
    <source>
        <strain evidence="1">HYR1</strain>
    </source>
</reference>
<gene>
    <name evidence="1" type="ORF">BpHYR1_001999</name>
</gene>
<accession>A0A3M7QEJ3</accession>
<proteinExistence type="predicted"/>
<protein>
    <submittedName>
        <fullName evidence="1">Uncharacterized protein</fullName>
    </submittedName>
</protein>
<evidence type="ECO:0000313" key="2">
    <source>
        <dbReference type="Proteomes" id="UP000276133"/>
    </source>
</evidence>
<comment type="caution">
    <text evidence="1">The sequence shown here is derived from an EMBL/GenBank/DDBJ whole genome shotgun (WGS) entry which is preliminary data.</text>
</comment>
<keyword evidence="2" id="KW-1185">Reference proteome</keyword>
<name>A0A3M7QEJ3_BRAPC</name>
<dbReference type="EMBL" id="REGN01006361">
    <property type="protein sequence ID" value="RNA09857.1"/>
    <property type="molecule type" value="Genomic_DNA"/>
</dbReference>